<dbReference type="GO" id="GO:0032259">
    <property type="term" value="P:methylation"/>
    <property type="evidence" value="ECO:0007669"/>
    <property type="project" value="UniProtKB-KW"/>
</dbReference>
<keyword evidence="2" id="KW-0489">Methyltransferase</keyword>
<sequence>MTDETNAAQRQFWNSDFGAKWVAFEADLETLHAPMNDPLLTCAAIELGMNVLDVGCGSGAVTRRAAEWVGVDGSVTGVDISEVLLDKARATAAGEGSASVDYLHADAQTYAFAPASFDRVVSRMGVMFFADPTAAFTNLLRAVRPGGYLSAVVWRRGEANPWFRIPTEAAIRHLGPIDSDPDAPGPLAFANTDRALAILMAAGWMDASASPLEVILETRGPATEAAASIGSMGPAARIMDLKGATKTQLTAIKADIAAGFRRFETEHGLRVPVTMTLLSARAPV</sequence>
<dbReference type="CDD" id="cd02440">
    <property type="entry name" value="AdoMet_MTases"/>
    <property type="match status" value="1"/>
</dbReference>
<evidence type="ECO:0000313" key="2">
    <source>
        <dbReference type="EMBL" id="GGB94740.1"/>
    </source>
</evidence>
<name>A0ABQ1KCL1_9RHOB</name>
<dbReference type="InterPro" id="IPR029063">
    <property type="entry name" value="SAM-dependent_MTases_sf"/>
</dbReference>
<evidence type="ECO:0000259" key="1">
    <source>
        <dbReference type="Pfam" id="PF13649"/>
    </source>
</evidence>
<dbReference type="EMBL" id="BMFC01000002">
    <property type="protein sequence ID" value="GGB94740.1"/>
    <property type="molecule type" value="Genomic_DNA"/>
</dbReference>
<gene>
    <name evidence="2" type="ORF">GCM10011363_09220</name>
</gene>
<reference evidence="3" key="1">
    <citation type="journal article" date="2019" name="Int. J. Syst. Evol. Microbiol.">
        <title>The Global Catalogue of Microorganisms (GCM) 10K type strain sequencing project: providing services to taxonomists for standard genome sequencing and annotation.</title>
        <authorList>
            <consortium name="The Broad Institute Genomics Platform"/>
            <consortium name="The Broad Institute Genome Sequencing Center for Infectious Disease"/>
            <person name="Wu L."/>
            <person name="Ma J."/>
        </authorList>
    </citation>
    <scope>NUCLEOTIDE SEQUENCE [LARGE SCALE GENOMIC DNA]</scope>
    <source>
        <strain evidence="3">CGMCC 1.12478</strain>
    </source>
</reference>
<organism evidence="2 3">
    <name type="scientific">Marivita lacus</name>
    <dbReference type="NCBI Taxonomy" id="1323742"/>
    <lineage>
        <taxon>Bacteria</taxon>
        <taxon>Pseudomonadati</taxon>
        <taxon>Pseudomonadota</taxon>
        <taxon>Alphaproteobacteria</taxon>
        <taxon>Rhodobacterales</taxon>
        <taxon>Roseobacteraceae</taxon>
        <taxon>Marivita</taxon>
    </lineage>
</organism>
<dbReference type="PANTHER" id="PTHR43591:SF24">
    <property type="entry name" value="2-METHOXY-6-POLYPRENYL-1,4-BENZOQUINOL METHYLASE, MITOCHONDRIAL"/>
    <property type="match status" value="1"/>
</dbReference>
<comment type="caution">
    <text evidence="2">The sequence shown here is derived from an EMBL/GenBank/DDBJ whole genome shotgun (WGS) entry which is preliminary data.</text>
</comment>
<dbReference type="InterPro" id="IPR041698">
    <property type="entry name" value="Methyltransf_25"/>
</dbReference>
<keyword evidence="2" id="KW-0808">Transferase</keyword>
<protein>
    <submittedName>
        <fullName evidence="2">Methyltransferase</fullName>
    </submittedName>
</protein>
<dbReference type="SUPFAM" id="SSF53335">
    <property type="entry name" value="S-adenosyl-L-methionine-dependent methyltransferases"/>
    <property type="match status" value="1"/>
</dbReference>
<dbReference type="RefSeq" id="WP_188480820.1">
    <property type="nucleotide sequence ID" value="NZ_BMFC01000002.1"/>
</dbReference>
<feature type="domain" description="Methyltransferase" evidence="1">
    <location>
        <begin position="51"/>
        <end position="147"/>
    </location>
</feature>
<dbReference type="GO" id="GO:0008168">
    <property type="term" value="F:methyltransferase activity"/>
    <property type="evidence" value="ECO:0007669"/>
    <property type="project" value="UniProtKB-KW"/>
</dbReference>
<proteinExistence type="predicted"/>
<evidence type="ECO:0000313" key="3">
    <source>
        <dbReference type="Proteomes" id="UP000645462"/>
    </source>
</evidence>
<dbReference type="Proteomes" id="UP000645462">
    <property type="component" value="Unassembled WGS sequence"/>
</dbReference>
<dbReference type="PANTHER" id="PTHR43591">
    <property type="entry name" value="METHYLTRANSFERASE"/>
    <property type="match status" value="1"/>
</dbReference>
<dbReference type="Pfam" id="PF13649">
    <property type="entry name" value="Methyltransf_25"/>
    <property type="match status" value="1"/>
</dbReference>
<accession>A0ABQ1KCL1</accession>
<keyword evidence="3" id="KW-1185">Reference proteome</keyword>
<dbReference type="Gene3D" id="3.40.50.150">
    <property type="entry name" value="Vaccinia Virus protein VP39"/>
    <property type="match status" value="1"/>
</dbReference>